<dbReference type="InterPro" id="IPR013325">
    <property type="entry name" value="RNA_pol_sigma_r2"/>
</dbReference>
<evidence type="ECO:0000313" key="10">
    <source>
        <dbReference type="Proteomes" id="UP000177876"/>
    </source>
</evidence>
<dbReference type="InterPro" id="IPR014284">
    <property type="entry name" value="RNA_pol_sigma-70_dom"/>
</dbReference>
<dbReference type="InterPro" id="IPR007627">
    <property type="entry name" value="RNA_pol_sigma70_r2"/>
</dbReference>
<evidence type="ECO:0000256" key="3">
    <source>
        <dbReference type="ARBA" id="ARBA00023015"/>
    </source>
</evidence>
<dbReference type="PANTHER" id="PTHR30385:SF1">
    <property type="entry name" value="RNA POLYMERASE SIGMA-H FACTOR"/>
    <property type="match status" value="1"/>
</dbReference>
<keyword evidence="6" id="KW-0804">Transcription</keyword>
<dbReference type="GO" id="GO:0003677">
    <property type="term" value="F:DNA binding"/>
    <property type="evidence" value="ECO:0007669"/>
    <property type="project" value="UniProtKB-KW"/>
</dbReference>
<dbReference type="InterPro" id="IPR016371">
    <property type="entry name" value="RNA_pol_sigma-H_factor"/>
</dbReference>
<comment type="caution">
    <text evidence="9">The sequence shown here is derived from an EMBL/GenBank/DDBJ whole genome shotgun (WGS) entry which is preliminary data.</text>
</comment>
<reference evidence="9 10" key="1">
    <citation type="journal article" date="2016" name="Nat. Commun.">
        <title>Thousands of microbial genomes shed light on interconnected biogeochemical processes in an aquifer system.</title>
        <authorList>
            <person name="Anantharaman K."/>
            <person name="Brown C.T."/>
            <person name="Hug L.A."/>
            <person name="Sharon I."/>
            <person name="Castelle C.J."/>
            <person name="Probst A.J."/>
            <person name="Thomas B.C."/>
            <person name="Singh A."/>
            <person name="Wilkins M.J."/>
            <person name="Karaoz U."/>
            <person name="Brodie E.L."/>
            <person name="Williams K.H."/>
            <person name="Hubbard S.S."/>
            <person name="Banfield J.F."/>
        </authorList>
    </citation>
    <scope>NUCLEOTIDE SEQUENCE [LARGE SCALE GENOMIC DNA]</scope>
</reference>
<name>A0A1F2WKF0_9ACTN</name>
<dbReference type="NCBIfam" id="TIGR02937">
    <property type="entry name" value="sigma70-ECF"/>
    <property type="match status" value="1"/>
</dbReference>
<evidence type="ECO:0000313" key="9">
    <source>
        <dbReference type="EMBL" id="OFW57312.1"/>
    </source>
</evidence>
<evidence type="ECO:0000256" key="4">
    <source>
        <dbReference type="ARBA" id="ARBA00023082"/>
    </source>
</evidence>
<accession>A0A1F2WKF0</accession>
<dbReference type="Gene3D" id="1.20.120.1810">
    <property type="match status" value="1"/>
</dbReference>
<dbReference type="SUPFAM" id="SSF46894">
    <property type="entry name" value="C-terminal effector domain of the bipartite response regulators"/>
    <property type="match status" value="1"/>
</dbReference>
<keyword evidence="3" id="KW-0805">Transcription regulation</keyword>
<comment type="function">
    <text evidence="7">Sigma factors are initiation factors that promote the attachment of RNA polymerase to specific initiation sites and are then released. Sigma-S contributes to the protection against external stress, thus playing a role in cellular fitness and survival.</text>
</comment>
<proteinExistence type="inferred from homology"/>
<dbReference type="SUPFAM" id="SSF88946">
    <property type="entry name" value="Sigma2 domain of RNA polymerase sigma factors"/>
    <property type="match status" value="1"/>
</dbReference>
<dbReference type="NCBIfam" id="NF006148">
    <property type="entry name" value="PRK08295.1-5"/>
    <property type="match status" value="1"/>
</dbReference>
<dbReference type="GO" id="GO:0016987">
    <property type="term" value="F:sigma factor activity"/>
    <property type="evidence" value="ECO:0007669"/>
    <property type="project" value="UniProtKB-KW"/>
</dbReference>
<evidence type="ECO:0000256" key="7">
    <source>
        <dbReference type="ARBA" id="ARBA00024701"/>
    </source>
</evidence>
<organism evidence="9 10">
    <name type="scientific">Candidatus Solincola sediminis</name>
    <dbReference type="NCBI Taxonomy" id="1797199"/>
    <lineage>
        <taxon>Bacteria</taxon>
        <taxon>Bacillati</taxon>
        <taxon>Actinomycetota</taxon>
        <taxon>Candidatus Geothermincolia</taxon>
        <taxon>Candidatus Geothermincolales</taxon>
        <taxon>Candidatus Geothermincolaceae</taxon>
        <taxon>Candidatus Solincola</taxon>
    </lineage>
</organism>
<evidence type="ECO:0000259" key="8">
    <source>
        <dbReference type="Pfam" id="PF04542"/>
    </source>
</evidence>
<keyword evidence="4" id="KW-0731">Sigma factor</keyword>
<keyword evidence="5" id="KW-0238">DNA-binding</keyword>
<gene>
    <name evidence="9" type="ORF">A2Y75_07505</name>
</gene>
<dbReference type="AlphaFoldDB" id="A0A1F2WKF0"/>
<dbReference type="STRING" id="1797197.A2Y75_07505"/>
<evidence type="ECO:0000256" key="6">
    <source>
        <dbReference type="ARBA" id="ARBA00023163"/>
    </source>
</evidence>
<dbReference type="InterPro" id="IPR016032">
    <property type="entry name" value="Sig_transdc_resp-reg_C-effctor"/>
</dbReference>
<dbReference type="Proteomes" id="UP000177876">
    <property type="component" value="Unassembled WGS sequence"/>
</dbReference>
<dbReference type="EMBL" id="MELK01000035">
    <property type="protein sequence ID" value="OFW57312.1"/>
    <property type="molecule type" value="Genomic_DNA"/>
</dbReference>
<evidence type="ECO:0000256" key="2">
    <source>
        <dbReference type="ARBA" id="ARBA00021245"/>
    </source>
</evidence>
<evidence type="ECO:0000256" key="5">
    <source>
        <dbReference type="ARBA" id="ARBA00023125"/>
    </source>
</evidence>
<protein>
    <recommendedName>
        <fullName evidence="2">RNA polymerase sigma factor SigS</fullName>
    </recommendedName>
</protein>
<dbReference type="NCBIfam" id="NF006145">
    <property type="entry name" value="PRK08295.1-2"/>
    <property type="match status" value="1"/>
</dbReference>
<feature type="domain" description="RNA polymerase sigma-70 region 2" evidence="8">
    <location>
        <begin position="22"/>
        <end position="90"/>
    </location>
</feature>
<dbReference type="PANTHER" id="PTHR30385">
    <property type="entry name" value="SIGMA FACTOR F FLAGELLAR"/>
    <property type="match status" value="1"/>
</dbReference>
<dbReference type="Pfam" id="PF04542">
    <property type="entry name" value="Sigma70_r2"/>
    <property type="match status" value="1"/>
</dbReference>
<evidence type="ECO:0000256" key="1">
    <source>
        <dbReference type="ARBA" id="ARBA00007788"/>
    </source>
</evidence>
<comment type="similarity">
    <text evidence="1">Belongs to the sigma-70 factor family.</text>
</comment>
<sequence length="200" mass="22905">MTDEELIASTRRGDSQAEAYLLNKYQYLVHVKAKSYFLDGAEHDDTIQEGMIGLYKAIRDYKFNDICSFRSFAVLCITRQIITAVKTHTRKKHNPLSCYRSLEANTFDEGGDGVYFATTGICTKAEDPLDLFIFEDEVSRIIHILKEKLSGLEWKVLVSYLEGKSYKEIAGEIRRDTKVVDNALCRIKVKIKNHVEPLLN</sequence>
<dbReference type="PIRSF" id="PIRSF002939">
    <property type="entry name" value="RNA_polymerase_sigma-H_factor"/>
    <property type="match status" value="1"/>
</dbReference>
<dbReference type="GO" id="GO:0006352">
    <property type="term" value="P:DNA-templated transcription initiation"/>
    <property type="evidence" value="ECO:0007669"/>
    <property type="project" value="InterPro"/>
</dbReference>